<dbReference type="SUPFAM" id="SSF47459">
    <property type="entry name" value="HLH, helix-loop-helix DNA-binding domain"/>
    <property type="match status" value="1"/>
</dbReference>
<accession>A0A182EFN0</accession>
<gene>
    <name evidence="1" type="ORF">NOO_LOCUS6897</name>
</gene>
<sequence>MTSRSRAIPDAVIGRLTAAQFRPEATALCKHCGTTTTSAGVRGAVSAYQLHTSEFDNSQVISPLSIITMYSGVATEGIKETKAVELRGGRILTMSLLSSSTDAISVPSPSSSTVSVFKPLISSESPHSRSSKRKPSEFYQVPLQGDRITKLAWKRRERKRTIAKLRRMLPHEQNVVQCSELELINYIMDYIVSLQKMLESEENMADENYPSTMDIANLNRALSHFHLCTNKRRPLRPSKQLCT</sequence>
<organism evidence="3">
    <name type="scientific">Onchocerca ochengi</name>
    <name type="common">Filarial nematode worm</name>
    <dbReference type="NCBI Taxonomy" id="42157"/>
    <lineage>
        <taxon>Eukaryota</taxon>
        <taxon>Metazoa</taxon>
        <taxon>Ecdysozoa</taxon>
        <taxon>Nematoda</taxon>
        <taxon>Chromadorea</taxon>
        <taxon>Rhabditida</taxon>
        <taxon>Spirurina</taxon>
        <taxon>Spiruromorpha</taxon>
        <taxon>Filarioidea</taxon>
        <taxon>Onchocercidae</taxon>
        <taxon>Onchocerca</taxon>
    </lineage>
</organism>
<dbReference type="WBParaSite" id="nOo.2.0.1.t06897-RA">
    <property type="protein sequence ID" value="nOo.2.0.1.t06897-RA"/>
    <property type="gene ID" value="nOo.2.0.1.g06897"/>
</dbReference>
<dbReference type="InterPro" id="IPR036638">
    <property type="entry name" value="HLH_DNA-bd_sf"/>
</dbReference>
<reference evidence="3" key="1">
    <citation type="submission" date="2016-06" db="UniProtKB">
        <authorList>
            <consortium name="WormBaseParasite"/>
        </authorList>
    </citation>
    <scope>IDENTIFICATION</scope>
</reference>
<name>A0A182EFN0_ONCOC</name>
<dbReference type="Gene3D" id="4.10.280.10">
    <property type="entry name" value="Helix-loop-helix DNA-binding domain"/>
    <property type="match status" value="1"/>
</dbReference>
<proteinExistence type="predicted"/>
<dbReference type="Proteomes" id="UP000271087">
    <property type="component" value="Unassembled WGS sequence"/>
</dbReference>
<evidence type="ECO:0000313" key="1">
    <source>
        <dbReference type="EMBL" id="VDK84114.1"/>
    </source>
</evidence>
<evidence type="ECO:0000313" key="3">
    <source>
        <dbReference type="WBParaSite" id="nOo.2.0.1.t06897-RA"/>
    </source>
</evidence>
<evidence type="ECO:0000313" key="2">
    <source>
        <dbReference type="Proteomes" id="UP000271087"/>
    </source>
</evidence>
<dbReference type="EMBL" id="UYRW01002271">
    <property type="protein sequence ID" value="VDK84114.1"/>
    <property type="molecule type" value="Genomic_DNA"/>
</dbReference>
<dbReference type="OrthoDB" id="10047910at2759"/>
<protein>
    <submittedName>
        <fullName evidence="3">BHLH domain-containing protein</fullName>
    </submittedName>
</protein>
<dbReference type="AlphaFoldDB" id="A0A182EFN0"/>
<dbReference type="GO" id="GO:0046983">
    <property type="term" value="F:protein dimerization activity"/>
    <property type="evidence" value="ECO:0007669"/>
    <property type="project" value="InterPro"/>
</dbReference>
<keyword evidence="2" id="KW-1185">Reference proteome</keyword>
<reference evidence="1 2" key="2">
    <citation type="submission" date="2018-08" db="EMBL/GenBank/DDBJ databases">
        <authorList>
            <person name="Laetsch R D."/>
            <person name="Stevens L."/>
            <person name="Kumar S."/>
            <person name="Blaxter L. M."/>
        </authorList>
    </citation>
    <scope>NUCLEOTIDE SEQUENCE [LARGE SCALE GENOMIC DNA]</scope>
</reference>